<protein>
    <submittedName>
        <fullName evidence="2">Uncharacterized protein</fullName>
    </submittedName>
</protein>
<evidence type="ECO:0000313" key="3">
    <source>
        <dbReference type="Proteomes" id="UP000828390"/>
    </source>
</evidence>
<sequence length="80" mass="8999">MSSKKEDDVLQLAESDSDFSGFENEIVDTPYVAKLIEVGTFSPIKKSKGKSPVKGRKKVKSTVVVPKRKEKAKQEFRGRR</sequence>
<evidence type="ECO:0000256" key="1">
    <source>
        <dbReference type="SAM" id="MobiDB-lite"/>
    </source>
</evidence>
<feature type="compositionally biased region" description="Basic residues" evidence="1">
    <location>
        <begin position="46"/>
        <end position="71"/>
    </location>
</feature>
<proteinExistence type="predicted"/>
<feature type="region of interest" description="Disordered" evidence="1">
    <location>
        <begin position="46"/>
        <end position="80"/>
    </location>
</feature>
<comment type="caution">
    <text evidence="2">The sequence shown here is derived from an EMBL/GenBank/DDBJ whole genome shotgun (WGS) entry which is preliminary data.</text>
</comment>
<gene>
    <name evidence="2" type="ORF">DPMN_097554</name>
</gene>
<dbReference type="EMBL" id="JAIWYP010000003">
    <property type="protein sequence ID" value="KAH3854994.1"/>
    <property type="molecule type" value="Genomic_DNA"/>
</dbReference>
<organism evidence="2 3">
    <name type="scientific">Dreissena polymorpha</name>
    <name type="common">Zebra mussel</name>
    <name type="synonym">Mytilus polymorpha</name>
    <dbReference type="NCBI Taxonomy" id="45954"/>
    <lineage>
        <taxon>Eukaryota</taxon>
        <taxon>Metazoa</taxon>
        <taxon>Spiralia</taxon>
        <taxon>Lophotrochozoa</taxon>
        <taxon>Mollusca</taxon>
        <taxon>Bivalvia</taxon>
        <taxon>Autobranchia</taxon>
        <taxon>Heteroconchia</taxon>
        <taxon>Euheterodonta</taxon>
        <taxon>Imparidentia</taxon>
        <taxon>Neoheterodontei</taxon>
        <taxon>Myida</taxon>
        <taxon>Dreissenoidea</taxon>
        <taxon>Dreissenidae</taxon>
        <taxon>Dreissena</taxon>
    </lineage>
</organism>
<evidence type="ECO:0000313" key="2">
    <source>
        <dbReference type="EMBL" id="KAH3854994.1"/>
    </source>
</evidence>
<reference evidence="2" key="2">
    <citation type="submission" date="2020-11" db="EMBL/GenBank/DDBJ databases">
        <authorList>
            <person name="McCartney M.A."/>
            <person name="Auch B."/>
            <person name="Kono T."/>
            <person name="Mallez S."/>
            <person name="Becker A."/>
            <person name="Gohl D.M."/>
            <person name="Silverstein K.A.T."/>
            <person name="Koren S."/>
            <person name="Bechman K.B."/>
            <person name="Herman A."/>
            <person name="Abrahante J.E."/>
            <person name="Garbe J."/>
        </authorList>
    </citation>
    <scope>NUCLEOTIDE SEQUENCE</scope>
    <source>
        <strain evidence="2">Duluth1</strain>
        <tissue evidence="2">Whole animal</tissue>
    </source>
</reference>
<reference evidence="2" key="1">
    <citation type="journal article" date="2019" name="bioRxiv">
        <title>The Genome of the Zebra Mussel, Dreissena polymorpha: A Resource for Invasive Species Research.</title>
        <authorList>
            <person name="McCartney M.A."/>
            <person name="Auch B."/>
            <person name="Kono T."/>
            <person name="Mallez S."/>
            <person name="Zhang Y."/>
            <person name="Obille A."/>
            <person name="Becker A."/>
            <person name="Abrahante J.E."/>
            <person name="Garbe J."/>
            <person name="Badalamenti J.P."/>
            <person name="Herman A."/>
            <person name="Mangelson H."/>
            <person name="Liachko I."/>
            <person name="Sullivan S."/>
            <person name="Sone E.D."/>
            <person name="Koren S."/>
            <person name="Silverstein K.A.T."/>
            <person name="Beckman K.B."/>
            <person name="Gohl D.M."/>
        </authorList>
    </citation>
    <scope>NUCLEOTIDE SEQUENCE</scope>
    <source>
        <strain evidence="2">Duluth1</strain>
        <tissue evidence="2">Whole animal</tissue>
    </source>
</reference>
<name>A0A9D4LBY5_DREPO</name>
<keyword evidence="3" id="KW-1185">Reference proteome</keyword>
<accession>A0A9D4LBY5</accession>
<dbReference type="Proteomes" id="UP000828390">
    <property type="component" value="Unassembled WGS sequence"/>
</dbReference>
<dbReference type="AlphaFoldDB" id="A0A9D4LBY5"/>